<dbReference type="EMBL" id="KK104270">
    <property type="protein sequence ID" value="KIY94173.1"/>
    <property type="molecule type" value="Genomic_DNA"/>
</dbReference>
<dbReference type="InterPro" id="IPR036322">
    <property type="entry name" value="WD40_repeat_dom_sf"/>
</dbReference>
<dbReference type="GO" id="GO:0036156">
    <property type="term" value="C:inner dynein arm"/>
    <property type="evidence" value="ECO:0007669"/>
    <property type="project" value="TreeGrafter"/>
</dbReference>
<dbReference type="GeneID" id="25731286"/>
<sequence>MLWSSFAGERRVVSCVQWVPNRRGVVAVAVTDPAGHQERLARAGRLSDAYVLIWNFRDPIHPECVLECPYEVFSFQFNPVNPDIIAGGCYNGQASARTCGAPGPPRPSRKLAVVVWDLTEEHDRIARRRTTAPRSGSGAGGGAGAEDGGAGGGAAGDTPAVRHRRASAGSAGFMSAVEASHSAPISDLQWLPGIEVDRAGRAFPVRAGSAGTSHQSLARSGTLGAAAIAALQAGSPVPRECCFCATLAADGRVMLWDTRVEKLLKRGGRRVDEAEVAWKPMHVVHLLNMHGVDFAGARLCFDFHDLVAGGFLAASHDGQILGGTFVKALGDNPEYSRYCHAPHAGPIVALARSPFIDGLVASVGDWCFKLWLGDAQTPLFSSPFAEEVYTA</sequence>
<keyword evidence="3" id="KW-0677">Repeat</keyword>
<dbReference type="PANTHER" id="PTHR12442:SF5">
    <property type="entry name" value="DYNEIN AXONEMAL INTERMEDIATE CHAIN 3"/>
    <property type="match status" value="1"/>
</dbReference>
<protein>
    <submittedName>
        <fullName evidence="5">WD repeat-containing protein 63</fullName>
    </submittedName>
</protein>
<dbReference type="PANTHER" id="PTHR12442">
    <property type="entry name" value="DYNEIN INTERMEDIATE CHAIN"/>
    <property type="match status" value="1"/>
</dbReference>
<name>A0A0D2KEG4_9CHLO</name>
<dbReference type="KEGG" id="mng:MNEG_13789"/>
<dbReference type="SUPFAM" id="SSF50978">
    <property type="entry name" value="WD40 repeat-like"/>
    <property type="match status" value="1"/>
</dbReference>
<feature type="non-terminal residue" evidence="5">
    <location>
        <position position="391"/>
    </location>
</feature>
<evidence type="ECO:0000256" key="2">
    <source>
        <dbReference type="ARBA" id="ARBA00022574"/>
    </source>
</evidence>
<dbReference type="InterPro" id="IPR015943">
    <property type="entry name" value="WD40/YVTN_repeat-like_dom_sf"/>
</dbReference>
<accession>A0A0D2KEG4</accession>
<evidence type="ECO:0000313" key="6">
    <source>
        <dbReference type="Proteomes" id="UP000054498"/>
    </source>
</evidence>
<dbReference type="OrthoDB" id="366230at2759"/>
<dbReference type="Proteomes" id="UP000054498">
    <property type="component" value="Unassembled WGS sequence"/>
</dbReference>
<keyword evidence="6" id="KW-1185">Reference proteome</keyword>
<keyword evidence="2" id="KW-0853">WD repeat</keyword>
<dbReference type="GO" id="GO:0036159">
    <property type="term" value="P:inner dynein arm assembly"/>
    <property type="evidence" value="ECO:0007669"/>
    <property type="project" value="TreeGrafter"/>
</dbReference>
<feature type="region of interest" description="Disordered" evidence="4">
    <location>
        <begin position="124"/>
        <end position="167"/>
    </location>
</feature>
<feature type="compositionally biased region" description="Gly residues" evidence="4">
    <location>
        <begin position="137"/>
        <end position="155"/>
    </location>
</feature>
<evidence type="ECO:0000256" key="3">
    <source>
        <dbReference type="ARBA" id="ARBA00022737"/>
    </source>
</evidence>
<dbReference type="InterPro" id="IPR050687">
    <property type="entry name" value="Dynein_IC"/>
</dbReference>
<reference evidence="5 6" key="1">
    <citation type="journal article" date="2013" name="BMC Genomics">
        <title>Reconstruction of the lipid metabolism for the microalga Monoraphidium neglectum from its genome sequence reveals characteristics suitable for biofuel production.</title>
        <authorList>
            <person name="Bogen C."/>
            <person name="Al-Dilaimi A."/>
            <person name="Albersmeier A."/>
            <person name="Wichmann J."/>
            <person name="Grundmann M."/>
            <person name="Rupp O."/>
            <person name="Lauersen K.J."/>
            <person name="Blifernez-Klassen O."/>
            <person name="Kalinowski J."/>
            <person name="Goesmann A."/>
            <person name="Mussgnug J.H."/>
            <person name="Kruse O."/>
        </authorList>
    </citation>
    <scope>NUCLEOTIDE SEQUENCE [LARGE SCALE GENOMIC DNA]</scope>
    <source>
        <strain evidence="5 6">SAG 48.87</strain>
    </source>
</reference>
<dbReference type="AlphaFoldDB" id="A0A0D2KEG4"/>
<evidence type="ECO:0000256" key="4">
    <source>
        <dbReference type="SAM" id="MobiDB-lite"/>
    </source>
</evidence>
<evidence type="ECO:0000256" key="1">
    <source>
        <dbReference type="ARBA" id="ARBA00022490"/>
    </source>
</evidence>
<gene>
    <name evidence="5" type="ORF">MNEG_13789</name>
</gene>
<dbReference type="STRING" id="145388.A0A0D2KEG4"/>
<organism evidence="5 6">
    <name type="scientific">Monoraphidium neglectum</name>
    <dbReference type="NCBI Taxonomy" id="145388"/>
    <lineage>
        <taxon>Eukaryota</taxon>
        <taxon>Viridiplantae</taxon>
        <taxon>Chlorophyta</taxon>
        <taxon>core chlorophytes</taxon>
        <taxon>Chlorophyceae</taxon>
        <taxon>CS clade</taxon>
        <taxon>Sphaeropleales</taxon>
        <taxon>Selenastraceae</taxon>
        <taxon>Monoraphidium</taxon>
    </lineage>
</organism>
<evidence type="ECO:0000313" key="5">
    <source>
        <dbReference type="EMBL" id="KIY94173.1"/>
    </source>
</evidence>
<dbReference type="Gene3D" id="2.130.10.10">
    <property type="entry name" value="YVTN repeat-like/Quinoprotein amine dehydrogenase"/>
    <property type="match status" value="1"/>
</dbReference>
<dbReference type="GO" id="GO:0060294">
    <property type="term" value="P:cilium movement involved in cell motility"/>
    <property type="evidence" value="ECO:0007669"/>
    <property type="project" value="TreeGrafter"/>
</dbReference>
<dbReference type="GO" id="GO:0045504">
    <property type="term" value="F:dynein heavy chain binding"/>
    <property type="evidence" value="ECO:0007669"/>
    <property type="project" value="TreeGrafter"/>
</dbReference>
<dbReference type="RefSeq" id="XP_013893193.1">
    <property type="nucleotide sequence ID" value="XM_014037739.1"/>
</dbReference>
<proteinExistence type="predicted"/>
<dbReference type="GO" id="GO:0045503">
    <property type="term" value="F:dynein light chain binding"/>
    <property type="evidence" value="ECO:0007669"/>
    <property type="project" value="TreeGrafter"/>
</dbReference>
<keyword evidence="1" id="KW-0963">Cytoplasm</keyword>